<dbReference type="AlphaFoldDB" id="A0A8S2CNQ2"/>
<dbReference type="Proteomes" id="UP000677228">
    <property type="component" value="Unassembled WGS sequence"/>
</dbReference>
<dbReference type="EMBL" id="CAJNOK010000241">
    <property type="protein sequence ID" value="CAF0739313.1"/>
    <property type="molecule type" value="Genomic_DNA"/>
</dbReference>
<sequence length="415" mass="46320">MTFYEAKLFNLINVKHSKQEYGQELFEEAKDQLIEVLNIPRLHHLLKHPNVLVLKNIRKITKRSGVVQAPQIVFSQSPSSSEIGSLTSSSSFSYYPLQKSFVHCSQHAYLPVTLASQLQSVQRHAENERQRIHPLTTTATTTPVLNGSTQHSSSNETISTVTPLSSSGSQINPVLSANSQVILSTSTVLNNYDIVDMNVDLSSRQRLEHEKREPVRSDDSANDEENIPNKLPSQSIDRTTDKIESSVDRRKIYSERRHNDNEYQKEQQAIKNDDRSCDAQSNMVQNKGLFANKSSVSLFINQDDLRIISDILISCLETIISENKTTTESLADQNQISSTTARENIINLHEELSLLSSENIISSITNSENLTGNFTKLSPCNSIINNGTLKGLIQVIPLGDQTPPNSTSTEKTKSK</sequence>
<dbReference type="EMBL" id="CAJOBA010000241">
    <property type="protein sequence ID" value="CAF3516487.1"/>
    <property type="molecule type" value="Genomic_DNA"/>
</dbReference>
<gene>
    <name evidence="2" type="ORF">OVA965_LOCUS1339</name>
    <name evidence="3" type="ORF">TMI583_LOCUS1340</name>
</gene>
<feature type="compositionally biased region" description="Basic and acidic residues" evidence="1">
    <location>
        <begin position="238"/>
        <end position="265"/>
    </location>
</feature>
<proteinExistence type="predicted"/>
<feature type="compositionally biased region" description="Polar residues" evidence="1">
    <location>
        <begin position="143"/>
        <end position="161"/>
    </location>
</feature>
<reference evidence="2" key="1">
    <citation type="submission" date="2021-02" db="EMBL/GenBank/DDBJ databases">
        <authorList>
            <person name="Nowell W R."/>
        </authorList>
    </citation>
    <scope>NUCLEOTIDE SEQUENCE</scope>
</reference>
<feature type="region of interest" description="Disordered" evidence="1">
    <location>
        <begin position="205"/>
        <end position="278"/>
    </location>
</feature>
<evidence type="ECO:0000313" key="2">
    <source>
        <dbReference type="EMBL" id="CAF0739313.1"/>
    </source>
</evidence>
<comment type="caution">
    <text evidence="2">The sequence shown here is derived from an EMBL/GenBank/DDBJ whole genome shotgun (WGS) entry which is preliminary data.</text>
</comment>
<evidence type="ECO:0000313" key="3">
    <source>
        <dbReference type="EMBL" id="CAF3516487.1"/>
    </source>
</evidence>
<name>A0A8S2CNQ2_9BILA</name>
<accession>A0A8S2CNQ2</accession>
<protein>
    <submittedName>
        <fullName evidence="2">Uncharacterized protein</fullName>
    </submittedName>
</protein>
<organism evidence="2 4">
    <name type="scientific">Didymodactylos carnosus</name>
    <dbReference type="NCBI Taxonomy" id="1234261"/>
    <lineage>
        <taxon>Eukaryota</taxon>
        <taxon>Metazoa</taxon>
        <taxon>Spiralia</taxon>
        <taxon>Gnathifera</taxon>
        <taxon>Rotifera</taxon>
        <taxon>Eurotatoria</taxon>
        <taxon>Bdelloidea</taxon>
        <taxon>Philodinida</taxon>
        <taxon>Philodinidae</taxon>
        <taxon>Didymodactylos</taxon>
    </lineage>
</organism>
<feature type="region of interest" description="Disordered" evidence="1">
    <location>
        <begin position="140"/>
        <end position="161"/>
    </location>
</feature>
<evidence type="ECO:0000313" key="4">
    <source>
        <dbReference type="Proteomes" id="UP000677228"/>
    </source>
</evidence>
<evidence type="ECO:0000256" key="1">
    <source>
        <dbReference type="SAM" id="MobiDB-lite"/>
    </source>
</evidence>
<feature type="compositionally biased region" description="Basic and acidic residues" evidence="1">
    <location>
        <begin position="205"/>
        <end position="219"/>
    </location>
</feature>
<dbReference type="Proteomes" id="UP000682733">
    <property type="component" value="Unassembled WGS sequence"/>
</dbReference>